<organism evidence="1 2">
    <name type="scientific">Ficus carica</name>
    <name type="common">Common fig</name>
    <dbReference type="NCBI Taxonomy" id="3494"/>
    <lineage>
        <taxon>Eukaryota</taxon>
        <taxon>Viridiplantae</taxon>
        <taxon>Streptophyta</taxon>
        <taxon>Embryophyta</taxon>
        <taxon>Tracheophyta</taxon>
        <taxon>Spermatophyta</taxon>
        <taxon>Magnoliopsida</taxon>
        <taxon>eudicotyledons</taxon>
        <taxon>Gunneridae</taxon>
        <taxon>Pentapetalae</taxon>
        <taxon>rosids</taxon>
        <taxon>fabids</taxon>
        <taxon>Rosales</taxon>
        <taxon>Moraceae</taxon>
        <taxon>Ficeae</taxon>
        <taxon>Ficus</taxon>
    </lineage>
</organism>
<accession>A0AA87ZD90</accession>
<gene>
    <name evidence="1" type="ORF">TIFTF001_051221</name>
</gene>
<comment type="caution">
    <text evidence="1">The sequence shown here is derived from an EMBL/GenBank/DDBJ whole genome shotgun (WGS) entry which is preliminary data.</text>
</comment>
<protein>
    <submittedName>
        <fullName evidence="1">Uncharacterized protein</fullName>
    </submittedName>
</protein>
<reference evidence="1" key="1">
    <citation type="submission" date="2023-07" db="EMBL/GenBank/DDBJ databases">
        <title>draft genome sequence of fig (Ficus carica).</title>
        <authorList>
            <person name="Takahashi T."/>
            <person name="Nishimura K."/>
        </authorList>
    </citation>
    <scope>NUCLEOTIDE SEQUENCE</scope>
</reference>
<proteinExistence type="predicted"/>
<dbReference type="AlphaFoldDB" id="A0AA87ZD90"/>
<dbReference type="Proteomes" id="UP001187192">
    <property type="component" value="Unassembled WGS sequence"/>
</dbReference>
<dbReference type="EMBL" id="BTGU01009282">
    <property type="protein sequence ID" value="GMN22566.1"/>
    <property type="molecule type" value="Genomic_DNA"/>
</dbReference>
<sequence>MEKELRIFDRAQREVMLVSRRPDEEARARCLGIGYFEMRFLNFGTLIQMILWISTANGSELHNGSVVDELSLQYDMI</sequence>
<name>A0AA87ZD90_FICCA</name>
<keyword evidence="2" id="KW-1185">Reference proteome</keyword>
<evidence type="ECO:0000313" key="2">
    <source>
        <dbReference type="Proteomes" id="UP001187192"/>
    </source>
</evidence>
<evidence type="ECO:0000313" key="1">
    <source>
        <dbReference type="EMBL" id="GMN22566.1"/>
    </source>
</evidence>